<accession>A0ABW4DY83</accession>
<sequence length="350" mass="38928">MTDAPLYVQSAMPVFQNRLYDSPVAARACPTGDIRLIQDPVTGLIRNARFQPERMTYDAQYQNEQGLSPTFRRHMDSVLDLLERHMGRTGLVEIGCGKGMFMDLMAARRIEAQGFDPAYEGNDPRIRKAYFTPETGLSAQGIILRHVLEHVPDPVAFLADLAAANGGGGLIYIEVPCFDWIIAHRTWFDIFYEHANYFRLADFSRMFGCILHAGRGFGGQYLTVIADLATLRRPRCDPDDRVTLPADFMQGLADAGADKGPVVVWGGSSKGVVYALLQERAGRRVDRVIDINPAKQGGYLPCAGHRVLSPSDGLSDLPDRATIHIMNPNYEQEIRAIAGPRFQYKVMKHG</sequence>
<dbReference type="GO" id="GO:0032259">
    <property type="term" value="P:methylation"/>
    <property type="evidence" value="ECO:0007669"/>
    <property type="project" value="UniProtKB-KW"/>
</dbReference>
<dbReference type="SUPFAM" id="SSF53335">
    <property type="entry name" value="S-adenosyl-L-methionine-dependent methyltransferases"/>
    <property type="match status" value="1"/>
</dbReference>
<dbReference type="RefSeq" id="WP_131576991.1">
    <property type="nucleotide sequence ID" value="NZ_CBCSAJ010000063.1"/>
</dbReference>
<evidence type="ECO:0000313" key="1">
    <source>
        <dbReference type="EMBL" id="MFD1482709.1"/>
    </source>
</evidence>
<reference evidence="2" key="1">
    <citation type="journal article" date="2019" name="Int. J. Syst. Evol. Microbiol.">
        <title>The Global Catalogue of Microorganisms (GCM) 10K type strain sequencing project: providing services to taxonomists for standard genome sequencing and annotation.</title>
        <authorList>
            <consortium name="The Broad Institute Genomics Platform"/>
            <consortium name="The Broad Institute Genome Sequencing Center for Infectious Disease"/>
            <person name="Wu L."/>
            <person name="Ma J."/>
        </authorList>
    </citation>
    <scope>NUCLEOTIDE SEQUENCE [LARGE SCALE GENOMIC DNA]</scope>
    <source>
        <strain evidence="2">CCM 8875</strain>
    </source>
</reference>
<protein>
    <submittedName>
        <fullName evidence="1">Class I SAM-dependent methyltransferase</fullName>
    </submittedName>
</protein>
<comment type="caution">
    <text evidence="1">The sequence shown here is derived from an EMBL/GenBank/DDBJ whole genome shotgun (WGS) entry which is preliminary data.</text>
</comment>
<organism evidence="1 2">
    <name type="scientific">Paracoccus nototheniae</name>
    <dbReference type="NCBI Taxonomy" id="2489002"/>
    <lineage>
        <taxon>Bacteria</taxon>
        <taxon>Pseudomonadati</taxon>
        <taxon>Pseudomonadota</taxon>
        <taxon>Alphaproteobacteria</taxon>
        <taxon>Rhodobacterales</taxon>
        <taxon>Paracoccaceae</taxon>
        <taxon>Paracoccus</taxon>
    </lineage>
</organism>
<dbReference type="Pfam" id="PF13489">
    <property type="entry name" value="Methyltransf_23"/>
    <property type="match status" value="1"/>
</dbReference>
<keyword evidence="1" id="KW-0489">Methyltransferase</keyword>
<keyword evidence="2" id="KW-1185">Reference proteome</keyword>
<dbReference type="EMBL" id="JBHTOQ010000035">
    <property type="protein sequence ID" value="MFD1482709.1"/>
    <property type="molecule type" value="Genomic_DNA"/>
</dbReference>
<dbReference type="Proteomes" id="UP001597302">
    <property type="component" value="Unassembled WGS sequence"/>
</dbReference>
<proteinExistence type="predicted"/>
<dbReference type="Gene3D" id="3.40.50.720">
    <property type="entry name" value="NAD(P)-binding Rossmann-like Domain"/>
    <property type="match status" value="1"/>
</dbReference>
<gene>
    <name evidence="1" type="ORF">ACFQ5P_15545</name>
</gene>
<dbReference type="Gene3D" id="3.40.50.150">
    <property type="entry name" value="Vaccinia Virus protein VP39"/>
    <property type="match status" value="1"/>
</dbReference>
<evidence type="ECO:0000313" key="2">
    <source>
        <dbReference type="Proteomes" id="UP001597302"/>
    </source>
</evidence>
<dbReference type="InterPro" id="IPR029063">
    <property type="entry name" value="SAM-dependent_MTases_sf"/>
</dbReference>
<name>A0ABW4DY83_9RHOB</name>
<keyword evidence="1" id="KW-0808">Transferase</keyword>
<dbReference type="GO" id="GO:0008168">
    <property type="term" value="F:methyltransferase activity"/>
    <property type="evidence" value="ECO:0007669"/>
    <property type="project" value="UniProtKB-KW"/>
</dbReference>